<name>A0A7E4VF07_PANRE</name>
<dbReference type="PANTHER" id="PTHR19969">
    <property type="entry name" value="SH2-SH3 ADAPTOR PROTEIN-RELATED"/>
    <property type="match status" value="1"/>
</dbReference>
<dbReference type="InterPro" id="IPR036860">
    <property type="entry name" value="SH2_dom_sf"/>
</dbReference>
<accession>A0A7E4VF07</accession>
<keyword evidence="1 2" id="KW-0727">SH2 domain</keyword>
<keyword evidence="4" id="KW-1133">Transmembrane helix</keyword>
<sequence length="246" mass="27430">MADVRFGASRRMTSDSPKGYNNVNNATPTLLKTTSSYRARFPDLAAEMAESNMKSNRSSGRKKRPPLAASTTAALEELKGWYHGKMDRDRATSILVKDGDFLVRLGKSVTDLAYKPVLSVKNGPRHYHFLIKERFGLFWIEGAQFTSIAALLKYYWQAGRPVTINSGVVLGRPILSNNYNPAMARTERDMRLESSNSAESPPNLVTVTKSISYALFGENAPYIMSALFKFFIGSLVVTFLYFCAIL</sequence>
<organism evidence="6 7">
    <name type="scientific">Panagrellus redivivus</name>
    <name type="common">Microworm</name>
    <dbReference type="NCBI Taxonomy" id="6233"/>
    <lineage>
        <taxon>Eukaryota</taxon>
        <taxon>Metazoa</taxon>
        <taxon>Ecdysozoa</taxon>
        <taxon>Nematoda</taxon>
        <taxon>Chromadorea</taxon>
        <taxon>Rhabditida</taxon>
        <taxon>Tylenchina</taxon>
        <taxon>Panagrolaimomorpha</taxon>
        <taxon>Panagrolaimoidea</taxon>
        <taxon>Panagrolaimidae</taxon>
        <taxon>Panagrellus</taxon>
    </lineage>
</organism>
<evidence type="ECO:0000256" key="3">
    <source>
        <dbReference type="SAM" id="MobiDB-lite"/>
    </source>
</evidence>
<feature type="compositionally biased region" description="Polar residues" evidence="3">
    <location>
        <begin position="14"/>
        <end position="27"/>
    </location>
</feature>
<reference evidence="6" key="1">
    <citation type="journal article" date="2013" name="Genetics">
        <title>The draft genome and transcriptome of Panagrellus redivivus are shaped by the harsh demands of a free-living lifestyle.</title>
        <authorList>
            <person name="Srinivasan J."/>
            <person name="Dillman A.R."/>
            <person name="Macchietto M.G."/>
            <person name="Heikkinen L."/>
            <person name="Lakso M."/>
            <person name="Fracchia K.M."/>
            <person name="Antoshechkin I."/>
            <person name="Mortazavi A."/>
            <person name="Wong G."/>
            <person name="Sternberg P.W."/>
        </authorList>
    </citation>
    <scope>NUCLEOTIDE SEQUENCE [LARGE SCALE GENOMIC DNA]</scope>
    <source>
        <strain evidence="6">MT8872</strain>
    </source>
</reference>
<dbReference type="Proteomes" id="UP000492821">
    <property type="component" value="Unassembled WGS sequence"/>
</dbReference>
<reference evidence="7" key="2">
    <citation type="submission" date="2020-10" db="UniProtKB">
        <authorList>
            <consortium name="WormBaseParasite"/>
        </authorList>
    </citation>
    <scope>IDENTIFICATION</scope>
</reference>
<dbReference type="GO" id="GO:0005737">
    <property type="term" value="C:cytoplasm"/>
    <property type="evidence" value="ECO:0007669"/>
    <property type="project" value="TreeGrafter"/>
</dbReference>
<feature type="region of interest" description="Disordered" evidence="3">
    <location>
        <begin position="1"/>
        <end position="27"/>
    </location>
</feature>
<evidence type="ECO:0000256" key="1">
    <source>
        <dbReference type="ARBA" id="ARBA00022999"/>
    </source>
</evidence>
<evidence type="ECO:0000256" key="4">
    <source>
        <dbReference type="SAM" id="Phobius"/>
    </source>
</evidence>
<dbReference type="PROSITE" id="PS50001">
    <property type="entry name" value="SH2"/>
    <property type="match status" value="1"/>
</dbReference>
<dbReference type="InterPro" id="IPR051184">
    <property type="entry name" value="Tyrosine-phos_adapter"/>
</dbReference>
<dbReference type="GO" id="GO:0035591">
    <property type="term" value="F:signaling adaptor activity"/>
    <property type="evidence" value="ECO:0007669"/>
    <property type="project" value="TreeGrafter"/>
</dbReference>
<dbReference type="GO" id="GO:0016477">
    <property type="term" value="P:cell migration"/>
    <property type="evidence" value="ECO:0007669"/>
    <property type="project" value="TreeGrafter"/>
</dbReference>
<evidence type="ECO:0000313" key="6">
    <source>
        <dbReference type="Proteomes" id="UP000492821"/>
    </source>
</evidence>
<evidence type="ECO:0000259" key="5">
    <source>
        <dbReference type="PROSITE" id="PS50001"/>
    </source>
</evidence>
<feature type="transmembrane region" description="Helical" evidence="4">
    <location>
        <begin position="222"/>
        <end position="244"/>
    </location>
</feature>
<keyword evidence="4" id="KW-0472">Membrane</keyword>
<keyword evidence="4" id="KW-0812">Transmembrane</keyword>
<feature type="region of interest" description="Disordered" evidence="3">
    <location>
        <begin position="49"/>
        <end position="69"/>
    </location>
</feature>
<dbReference type="Pfam" id="PF00017">
    <property type="entry name" value="SH2"/>
    <property type="match status" value="1"/>
</dbReference>
<keyword evidence="6" id="KW-1185">Reference proteome</keyword>
<dbReference type="SMART" id="SM00252">
    <property type="entry name" value="SH2"/>
    <property type="match status" value="1"/>
</dbReference>
<feature type="domain" description="SH2" evidence="5">
    <location>
        <begin position="81"/>
        <end position="174"/>
    </location>
</feature>
<evidence type="ECO:0000256" key="2">
    <source>
        <dbReference type="PROSITE-ProRule" id="PRU00191"/>
    </source>
</evidence>
<dbReference type="WBParaSite" id="Pan_g20108.t1">
    <property type="protein sequence ID" value="Pan_g20108.t1"/>
    <property type="gene ID" value="Pan_g20108"/>
</dbReference>
<dbReference type="PRINTS" id="PR00401">
    <property type="entry name" value="SH2DOMAIN"/>
</dbReference>
<protein>
    <submittedName>
        <fullName evidence="7">SH2 domain-containing protein</fullName>
    </submittedName>
</protein>
<dbReference type="GO" id="GO:0030971">
    <property type="term" value="F:receptor tyrosine kinase binding"/>
    <property type="evidence" value="ECO:0007669"/>
    <property type="project" value="TreeGrafter"/>
</dbReference>
<dbReference type="Gene3D" id="3.30.505.10">
    <property type="entry name" value="SH2 domain"/>
    <property type="match status" value="1"/>
</dbReference>
<dbReference type="GO" id="GO:0007167">
    <property type="term" value="P:enzyme-linked receptor protein signaling pathway"/>
    <property type="evidence" value="ECO:0007669"/>
    <property type="project" value="TreeGrafter"/>
</dbReference>
<evidence type="ECO:0000313" key="7">
    <source>
        <dbReference type="WBParaSite" id="Pan_g20108.t1"/>
    </source>
</evidence>
<proteinExistence type="predicted"/>
<dbReference type="AlphaFoldDB" id="A0A7E4VF07"/>
<dbReference type="InterPro" id="IPR000980">
    <property type="entry name" value="SH2"/>
</dbReference>
<dbReference type="SUPFAM" id="SSF55550">
    <property type="entry name" value="SH2 domain"/>
    <property type="match status" value="1"/>
</dbReference>
<dbReference type="PANTHER" id="PTHR19969:SF5">
    <property type="entry name" value="CRK-LIKE PROTEIN"/>
    <property type="match status" value="1"/>
</dbReference>